<dbReference type="PANTHER" id="PTHR23028:SF53">
    <property type="entry name" value="ACYL_TRANSF_3 DOMAIN-CONTAINING PROTEIN"/>
    <property type="match status" value="1"/>
</dbReference>
<dbReference type="AlphaFoldDB" id="A0AA96F6V7"/>
<feature type="transmembrane region" description="Helical" evidence="1">
    <location>
        <begin position="78"/>
        <end position="98"/>
    </location>
</feature>
<feature type="transmembrane region" description="Helical" evidence="1">
    <location>
        <begin position="325"/>
        <end position="346"/>
    </location>
</feature>
<feature type="transmembrane region" description="Helical" evidence="1">
    <location>
        <begin position="151"/>
        <end position="168"/>
    </location>
</feature>
<dbReference type="InterPro" id="IPR043968">
    <property type="entry name" value="SGNH"/>
</dbReference>
<organism evidence="4 5">
    <name type="scientific">Demequina capsici</name>
    <dbReference type="NCBI Taxonomy" id="3075620"/>
    <lineage>
        <taxon>Bacteria</taxon>
        <taxon>Bacillati</taxon>
        <taxon>Actinomycetota</taxon>
        <taxon>Actinomycetes</taxon>
        <taxon>Micrococcales</taxon>
        <taxon>Demequinaceae</taxon>
        <taxon>Demequina</taxon>
    </lineage>
</organism>
<name>A0AA96F6V7_9MICO</name>
<feature type="transmembrane region" description="Helical" evidence="1">
    <location>
        <begin position="175"/>
        <end position="195"/>
    </location>
</feature>
<feature type="transmembrane region" description="Helical" evidence="1">
    <location>
        <begin position="296"/>
        <end position="313"/>
    </location>
</feature>
<keyword evidence="4" id="KW-0808">Transferase</keyword>
<keyword evidence="1" id="KW-0812">Transmembrane</keyword>
<feature type="transmembrane region" description="Helical" evidence="1">
    <location>
        <begin position="258"/>
        <end position="276"/>
    </location>
</feature>
<dbReference type="GO" id="GO:0009103">
    <property type="term" value="P:lipopolysaccharide biosynthetic process"/>
    <property type="evidence" value="ECO:0007669"/>
    <property type="project" value="TreeGrafter"/>
</dbReference>
<sequence length="715" mass="75104">MIRGERLGFRPDIQGIRALAVLLVLVSHLGVGRLAGGFIGVDVFFVISGFLITGLLIRESDRSGTVHLGRFYARRARRLLPAASAVLVSVSVAVWLWAPATQRSAFAGDVAASAVSVINWRLASRATDYFAEDLGISPVQHFWSLAVEEQFYLLWPALILIALIVARWRKWRAPAVMGVAIATVSVPSLFISFSYSGSHPAQAYFVTSTRLWELGLGAGLALLIRAGVRAPKIVGRIASWVGLGAILVPALSYSSASVFPGLLALVPTIGAALLLLGGELSPDGAAARLLSRRPVVYIGTISYSLYLWHWPILVVVRDWWGHGSAGARLLVFLLAIVVAAASYHLIEEPARNAAVISKPVPALLLGGNLALIPLVVALSLGLTAPVSVTADASGSAGTNEFTGGIGEVSVWASDGDTVVLPPNVGAEAIRNAGAQADPLSYAPNSLDAPLRPSPLLALDDEPDRSCQVTTTQSEPKYCVIGDPNGAVEFWIVGDSKAQQWVEALDAIAWSMHWKGVLATKSACAFSAAHAVTEEGEAYPLCDDYNETVATALAAAKPDFVVTSQLSDVGYLSGDVSSASASGAVQGLAERWQGLVDGGTDVIAILNNPRPTTVPVYECVNDNPKSLRACASEMSPASVYAGAAEVQRSAADLVPDVQLVDMNDLICPGNTCYAVIGGVVVYRSGSHLTSSYEMSLVPALAERLRSATSALGINPG</sequence>
<dbReference type="PANTHER" id="PTHR23028">
    <property type="entry name" value="ACETYLTRANSFERASE"/>
    <property type="match status" value="1"/>
</dbReference>
<keyword evidence="4" id="KW-0012">Acyltransferase</keyword>
<evidence type="ECO:0000259" key="3">
    <source>
        <dbReference type="Pfam" id="PF19040"/>
    </source>
</evidence>
<feature type="transmembrane region" description="Helical" evidence="1">
    <location>
        <begin position="362"/>
        <end position="382"/>
    </location>
</feature>
<gene>
    <name evidence="4" type="ORF">RN606_01765</name>
</gene>
<dbReference type="InterPro" id="IPR050879">
    <property type="entry name" value="Acyltransferase_3"/>
</dbReference>
<feature type="transmembrane region" description="Helical" evidence="1">
    <location>
        <begin position="37"/>
        <end position="57"/>
    </location>
</feature>
<protein>
    <submittedName>
        <fullName evidence="4">Acyltransferase family protein</fullName>
        <ecNumber evidence="4">2.3.1.-</ecNumber>
    </submittedName>
</protein>
<keyword evidence="1" id="KW-1133">Transmembrane helix</keyword>
<keyword evidence="5" id="KW-1185">Reference proteome</keyword>
<feature type="transmembrane region" description="Helical" evidence="1">
    <location>
        <begin position="201"/>
        <end position="224"/>
    </location>
</feature>
<dbReference type="GO" id="GO:0016747">
    <property type="term" value="F:acyltransferase activity, transferring groups other than amino-acyl groups"/>
    <property type="evidence" value="ECO:0007669"/>
    <property type="project" value="InterPro"/>
</dbReference>
<feature type="transmembrane region" description="Helical" evidence="1">
    <location>
        <begin position="12"/>
        <end position="31"/>
    </location>
</feature>
<evidence type="ECO:0000256" key="1">
    <source>
        <dbReference type="SAM" id="Phobius"/>
    </source>
</evidence>
<dbReference type="Pfam" id="PF01757">
    <property type="entry name" value="Acyl_transf_3"/>
    <property type="match status" value="1"/>
</dbReference>
<dbReference type="EMBL" id="CP134879">
    <property type="protein sequence ID" value="WNM24903.1"/>
    <property type="molecule type" value="Genomic_DNA"/>
</dbReference>
<dbReference type="Pfam" id="PF19040">
    <property type="entry name" value="SGNH"/>
    <property type="match status" value="1"/>
</dbReference>
<proteinExistence type="predicted"/>
<feature type="domain" description="Acyltransferase 3" evidence="2">
    <location>
        <begin position="12"/>
        <end position="341"/>
    </location>
</feature>
<evidence type="ECO:0000313" key="5">
    <source>
        <dbReference type="Proteomes" id="UP001304125"/>
    </source>
</evidence>
<dbReference type="GO" id="GO:0016020">
    <property type="term" value="C:membrane"/>
    <property type="evidence" value="ECO:0007669"/>
    <property type="project" value="TreeGrafter"/>
</dbReference>
<feature type="domain" description="SGNH" evidence="3">
    <location>
        <begin position="466"/>
        <end position="700"/>
    </location>
</feature>
<dbReference type="InterPro" id="IPR002656">
    <property type="entry name" value="Acyl_transf_3_dom"/>
</dbReference>
<evidence type="ECO:0000313" key="4">
    <source>
        <dbReference type="EMBL" id="WNM24903.1"/>
    </source>
</evidence>
<keyword evidence="1" id="KW-0472">Membrane</keyword>
<dbReference type="RefSeq" id="WP_313499364.1">
    <property type="nucleotide sequence ID" value="NZ_CP134879.1"/>
</dbReference>
<dbReference type="EC" id="2.3.1.-" evidence="4"/>
<dbReference type="Proteomes" id="UP001304125">
    <property type="component" value="Chromosome"/>
</dbReference>
<evidence type="ECO:0000259" key="2">
    <source>
        <dbReference type="Pfam" id="PF01757"/>
    </source>
</evidence>
<feature type="transmembrane region" description="Helical" evidence="1">
    <location>
        <begin position="233"/>
        <end position="252"/>
    </location>
</feature>
<accession>A0AA96F6V7</accession>
<reference evidence="4 5" key="1">
    <citation type="submission" date="2023-09" db="EMBL/GenBank/DDBJ databases">
        <title>Demequina sp. a novel bacteria isolated from Capsicum annuum.</title>
        <authorList>
            <person name="Humaira Z."/>
            <person name="Lee J."/>
            <person name="Cho D."/>
        </authorList>
    </citation>
    <scope>NUCLEOTIDE SEQUENCE [LARGE SCALE GENOMIC DNA]</scope>
    <source>
        <strain evidence="4 5">OYTSA14</strain>
    </source>
</reference>